<organism evidence="1 2">
    <name type="scientific">Polaromonas aquatica</name>
    <dbReference type="NCBI Taxonomy" id="332657"/>
    <lineage>
        <taxon>Bacteria</taxon>
        <taxon>Pseudomonadati</taxon>
        <taxon>Pseudomonadota</taxon>
        <taxon>Betaproteobacteria</taxon>
        <taxon>Burkholderiales</taxon>
        <taxon>Comamonadaceae</taxon>
        <taxon>Polaromonas</taxon>
    </lineage>
</organism>
<proteinExistence type="predicted"/>
<comment type="caution">
    <text evidence="1">The sequence shown here is derived from an EMBL/GenBank/DDBJ whole genome shotgun (WGS) entry which is preliminary data.</text>
</comment>
<keyword evidence="2" id="KW-1185">Reference proteome</keyword>
<keyword evidence="1" id="KW-0489">Methyltransferase</keyword>
<dbReference type="GO" id="GO:0032259">
    <property type="term" value="P:methylation"/>
    <property type="evidence" value="ECO:0007669"/>
    <property type="project" value="UniProtKB-KW"/>
</dbReference>
<protein>
    <submittedName>
        <fullName evidence="1">Class I SAM-dependent methyltransferase</fullName>
        <ecNumber evidence="1">2.1.1.-</ecNumber>
    </submittedName>
</protein>
<reference evidence="2" key="1">
    <citation type="journal article" date="2019" name="Int. J. Syst. Evol. Microbiol.">
        <title>The Global Catalogue of Microorganisms (GCM) 10K type strain sequencing project: providing services to taxonomists for standard genome sequencing and annotation.</title>
        <authorList>
            <consortium name="The Broad Institute Genomics Platform"/>
            <consortium name="The Broad Institute Genome Sequencing Center for Infectious Disease"/>
            <person name="Wu L."/>
            <person name="Ma J."/>
        </authorList>
    </citation>
    <scope>NUCLEOTIDE SEQUENCE [LARGE SCALE GENOMIC DNA]</scope>
    <source>
        <strain evidence="2">CCUG 39402</strain>
    </source>
</reference>
<keyword evidence="1" id="KW-0808">Transferase</keyword>
<name>A0ABW1U0Z7_9BURK</name>
<dbReference type="InterPro" id="IPR029063">
    <property type="entry name" value="SAM-dependent_MTases_sf"/>
</dbReference>
<dbReference type="Gene3D" id="3.40.50.150">
    <property type="entry name" value="Vaccinia Virus protein VP39"/>
    <property type="match status" value="1"/>
</dbReference>
<evidence type="ECO:0000313" key="1">
    <source>
        <dbReference type="EMBL" id="MFC6283180.1"/>
    </source>
</evidence>
<dbReference type="SUPFAM" id="SSF53335">
    <property type="entry name" value="S-adenosyl-L-methionine-dependent methyltransferases"/>
    <property type="match status" value="1"/>
</dbReference>
<dbReference type="RefSeq" id="WP_377414285.1">
    <property type="nucleotide sequence ID" value="NZ_JBHSRS010000082.1"/>
</dbReference>
<sequence length="341" mass="39879">MRFKFYRTKLANLLSRFFAAPKLSRCSTESLAEELARRIESEPGHPCHDVFYRHGFHLLRKHFYLPVPDDTDRLEQFWDQPSKMVGVNINDAMGLEVMEQICPKYLPEFRERFPIEGPPQTPGFYLINGGYMAVDAHVYYCLIRHFKPRKIVEIGNGNSTLLAIAAADTNEKETGRRPHLTSIDPYPWAIFKDGYAGLDSLVVERVQDVPVSYFEQLEAGDMVFIDSSHVIRSGNDVHYEFLEILPRLKPGVLIHVHDISLPRPYPKVYFDNHLYWTEQYLLQAFLTFNDRFEVVWPGNYMMLNYPDRVLAVFPEFERMRRDYPQSEPTAFWMRVKPSAAE</sequence>
<dbReference type="Pfam" id="PF13578">
    <property type="entry name" value="Methyltransf_24"/>
    <property type="match status" value="1"/>
</dbReference>
<dbReference type="EC" id="2.1.1.-" evidence="1"/>
<dbReference type="EMBL" id="JBHSRS010000082">
    <property type="protein sequence ID" value="MFC6283180.1"/>
    <property type="molecule type" value="Genomic_DNA"/>
</dbReference>
<dbReference type="Proteomes" id="UP001596270">
    <property type="component" value="Unassembled WGS sequence"/>
</dbReference>
<dbReference type="GO" id="GO:0008168">
    <property type="term" value="F:methyltransferase activity"/>
    <property type="evidence" value="ECO:0007669"/>
    <property type="project" value="UniProtKB-KW"/>
</dbReference>
<accession>A0ABW1U0Z7</accession>
<gene>
    <name evidence="1" type="ORF">ACFQND_18300</name>
</gene>
<evidence type="ECO:0000313" key="2">
    <source>
        <dbReference type="Proteomes" id="UP001596270"/>
    </source>
</evidence>